<name>A0A820VEP0_9BILA</name>
<comment type="caution">
    <text evidence="9">The sequence shown here is derived from an EMBL/GenBank/DDBJ whole genome shotgun (WGS) entry which is preliminary data.</text>
</comment>
<dbReference type="AlphaFoldDB" id="A0A820VEP0"/>
<dbReference type="FunFam" id="3.40.50.1820:FF:000028">
    <property type="entry name" value="S9 family peptidase"/>
    <property type="match status" value="1"/>
</dbReference>
<dbReference type="Gene3D" id="3.40.50.1820">
    <property type="entry name" value="alpha/beta hydrolase"/>
    <property type="match status" value="1"/>
</dbReference>
<dbReference type="Pfam" id="PF00326">
    <property type="entry name" value="Peptidase_S9"/>
    <property type="match status" value="1"/>
</dbReference>
<dbReference type="EMBL" id="CAJOBQ010001577">
    <property type="protein sequence ID" value="CAF4499007.1"/>
    <property type="molecule type" value="Genomic_DNA"/>
</dbReference>
<keyword evidence="4" id="KW-0378">Hydrolase</keyword>
<dbReference type="SUPFAM" id="SSF53474">
    <property type="entry name" value="alpha/beta-Hydrolases"/>
    <property type="match status" value="1"/>
</dbReference>
<reference evidence="9" key="1">
    <citation type="submission" date="2021-02" db="EMBL/GenBank/DDBJ databases">
        <authorList>
            <person name="Nowell W R."/>
        </authorList>
    </citation>
    <scope>NUCLEOTIDE SEQUENCE</scope>
</reference>
<evidence type="ECO:0000256" key="4">
    <source>
        <dbReference type="ARBA" id="ARBA00022801"/>
    </source>
</evidence>
<dbReference type="InterPro" id="IPR007527">
    <property type="entry name" value="Znf_SWIM"/>
</dbReference>
<dbReference type="Proteomes" id="UP000663862">
    <property type="component" value="Unassembled WGS sequence"/>
</dbReference>
<dbReference type="PROSITE" id="PS50966">
    <property type="entry name" value="ZF_SWIM"/>
    <property type="match status" value="1"/>
</dbReference>
<evidence type="ECO:0000313" key="8">
    <source>
        <dbReference type="EMBL" id="CAF3712454.1"/>
    </source>
</evidence>
<proteinExistence type="inferred from homology"/>
<feature type="region of interest" description="Disordered" evidence="6">
    <location>
        <begin position="1"/>
        <end position="20"/>
    </location>
</feature>
<evidence type="ECO:0000313" key="9">
    <source>
        <dbReference type="EMBL" id="CAF4499007.1"/>
    </source>
</evidence>
<comment type="similarity">
    <text evidence="1">Belongs to the peptidase S9C family.</text>
</comment>
<feature type="compositionally biased region" description="Basic and acidic residues" evidence="6">
    <location>
        <begin position="7"/>
        <end position="20"/>
    </location>
</feature>
<dbReference type="Proteomes" id="UP000663869">
    <property type="component" value="Unassembled WGS sequence"/>
</dbReference>
<evidence type="ECO:0000259" key="7">
    <source>
        <dbReference type="PROSITE" id="PS50966"/>
    </source>
</evidence>
<evidence type="ECO:0000256" key="3">
    <source>
        <dbReference type="ARBA" id="ARBA00022729"/>
    </source>
</evidence>
<dbReference type="GO" id="GO:0006508">
    <property type="term" value="P:proteolysis"/>
    <property type="evidence" value="ECO:0007669"/>
    <property type="project" value="UniProtKB-KW"/>
</dbReference>
<keyword evidence="3" id="KW-0732">Signal</keyword>
<protein>
    <recommendedName>
        <fullName evidence="7">SWIM-type domain-containing protein</fullName>
    </recommendedName>
</protein>
<dbReference type="GO" id="GO:0004252">
    <property type="term" value="F:serine-type endopeptidase activity"/>
    <property type="evidence" value="ECO:0007669"/>
    <property type="project" value="TreeGrafter"/>
</dbReference>
<evidence type="ECO:0000313" key="10">
    <source>
        <dbReference type="Proteomes" id="UP000663862"/>
    </source>
</evidence>
<organism evidence="9 10">
    <name type="scientific">Rotaria socialis</name>
    <dbReference type="NCBI Taxonomy" id="392032"/>
    <lineage>
        <taxon>Eukaryota</taxon>
        <taxon>Metazoa</taxon>
        <taxon>Spiralia</taxon>
        <taxon>Gnathifera</taxon>
        <taxon>Rotifera</taxon>
        <taxon>Eurotatoria</taxon>
        <taxon>Bdelloidea</taxon>
        <taxon>Philodinida</taxon>
        <taxon>Philodinidae</taxon>
        <taxon>Rotaria</taxon>
    </lineage>
</organism>
<gene>
    <name evidence="8" type="ORF">FME351_LOCUS28498</name>
    <name evidence="9" type="ORF">TSG867_LOCUS20939</name>
</gene>
<keyword evidence="5" id="KW-0479">Metal-binding</keyword>
<evidence type="ECO:0000256" key="2">
    <source>
        <dbReference type="ARBA" id="ARBA00022670"/>
    </source>
</evidence>
<dbReference type="EMBL" id="CAJNYU010003921">
    <property type="protein sequence ID" value="CAF3712454.1"/>
    <property type="molecule type" value="Genomic_DNA"/>
</dbReference>
<feature type="domain" description="SWIM-type" evidence="7">
    <location>
        <begin position="174"/>
        <end position="211"/>
    </location>
</feature>
<dbReference type="InterPro" id="IPR001375">
    <property type="entry name" value="Peptidase_S9_cat"/>
</dbReference>
<sequence>MPSHGAQPDRKPAVNRRFSIDEEIHEESAKHKKKKRTTKYWVKLSVFDNKWIKSNGEATNKVVKDDGTFRERHVLSRFLVIASNIINNWSIERDPSSTNAKLFTVKPTICLNLWTSSYQWAKSTKDVICRQDDVSKKYYIPARNLESISQADLNKYVNRKWTTFNHFKNSFDIWCLEIKNGSDWKTSRCTCPAFLKNYICKHIVGMGIRLKLCKPPPAAKNVPIGAKNEIVWGWHIQPVNGTTKKAPLAFLIHGGPQASWYDAWTYVHNFQVFASQGYAVIAINFHGSDSYGQNFTDSIKGQYGTFPYEDLQIGLQEVLQRYSYIDENRVIALGGSYGGYMVNWIAGHPEMSQRFKTLISAAGLFDLRAMAYSMDTLVLIEHEVGGFTPYGNPDAFEKYNPINHVANWSQPMLIIHCGHDYRVPDTQGISAFTALQRRGIPSRMLYFPTESHAISNPHNSLIWHQEVFDWMNKWIA</sequence>
<keyword evidence="5" id="KW-0862">Zinc</keyword>
<dbReference type="GO" id="GO:0008270">
    <property type="term" value="F:zinc ion binding"/>
    <property type="evidence" value="ECO:0007669"/>
    <property type="project" value="UniProtKB-KW"/>
</dbReference>
<dbReference type="Pfam" id="PF04434">
    <property type="entry name" value="SWIM"/>
    <property type="match status" value="1"/>
</dbReference>
<keyword evidence="2" id="KW-0645">Protease</keyword>
<keyword evidence="5" id="KW-0863">Zinc-finger</keyword>
<evidence type="ECO:0000256" key="1">
    <source>
        <dbReference type="ARBA" id="ARBA00010040"/>
    </source>
</evidence>
<dbReference type="InterPro" id="IPR029058">
    <property type="entry name" value="AB_hydrolase_fold"/>
</dbReference>
<dbReference type="PANTHER" id="PTHR42776:SF13">
    <property type="entry name" value="DIPEPTIDYL-PEPTIDASE 5"/>
    <property type="match status" value="1"/>
</dbReference>
<evidence type="ECO:0000256" key="5">
    <source>
        <dbReference type="PROSITE-ProRule" id="PRU00325"/>
    </source>
</evidence>
<dbReference type="PANTHER" id="PTHR42776">
    <property type="entry name" value="SERINE PEPTIDASE S9 FAMILY MEMBER"/>
    <property type="match status" value="1"/>
</dbReference>
<evidence type="ECO:0000256" key="6">
    <source>
        <dbReference type="SAM" id="MobiDB-lite"/>
    </source>
</evidence>
<accession>A0A820VEP0</accession>